<keyword evidence="2" id="KW-1185">Reference proteome</keyword>
<name>A0ABW0X0E9_9ACTN</name>
<comment type="caution">
    <text evidence="1">The sequence shown here is derived from an EMBL/GenBank/DDBJ whole genome shotgun (WGS) entry which is preliminary data.</text>
</comment>
<proteinExistence type="predicted"/>
<dbReference type="RefSeq" id="WP_380225609.1">
    <property type="nucleotide sequence ID" value="NZ_JBHSOF010000013.1"/>
</dbReference>
<reference evidence="2" key="1">
    <citation type="journal article" date="2019" name="Int. J. Syst. Evol. Microbiol.">
        <title>The Global Catalogue of Microorganisms (GCM) 10K type strain sequencing project: providing services to taxonomists for standard genome sequencing and annotation.</title>
        <authorList>
            <consortium name="The Broad Institute Genomics Platform"/>
            <consortium name="The Broad Institute Genome Sequencing Center for Infectious Disease"/>
            <person name="Wu L."/>
            <person name="Ma J."/>
        </authorList>
    </citation>
    <scope>NUCLEOTIDE SEQUENCE [LARGE SCALE GENOMIC DNA]</scope>
    <source>
        <strain evidence="2">CGMCC 4.1437</strain>
    </source>
</reference>
<evidence type="ECO:0000313" key="1">
    <source>
        <dbReference type="EMBL" id="MFC5663906.1"/>
    </source>
</evidence>
<organism evidence="1 2">
    <name type="scientific">Kitasatospora misakiensis</name>
    <dbReference type="NCBI Taxonomy" id="67330"/>
    <lineage>
        <taxon>Bacteria</taxon>
        <taxon>Bacillati</taxon>
        <taxon>Actinomycetota</taxon>
        <taxon>Actinomycetes</taxon>
        <taxon>Kitasatosporales</taxon>
        <taxon>Streptomycetaceae</taxon>
        <taxon>Kitasatospora</taxon>
    </lineage>
</organism>
<gene>
    <name evidence="1" type="ORF">ACFP3U_13040</name>
</gene>
<dbReference type="EMBL" id="JBHSOF010000013">
    <property type="protein sequence ID" value="MFC5663906.1"/>
    <property type="molecule type" value="Genomic_DNA"/>
</dbReference>
<sequence length="223" mass="24340">MTTSAIERPAGSGRESVVTAESRFRPVPLEAHANNRAVTPAHGTADGAFNVWRNSFPAEHLPEPGSAITVDEVPFRFPEPTPAGDNLRCAGQYLRLPAGRYDWIHLLAAGERRVEAEAALHFADGEVDFEAVRVSDFWAAPARFGEREAFRTPVMHYPQHVQPGVPACLWAQRVPVTRRAVLHGIRLPRHIALHVFALTLESVTRSVAPSTAPEPALGAEAAR</sequence>
<accession>A0ABW0X0E9</accession>
<dbReference type="Proteomes" id="UP001595975">
    <property type="component" value="Unassembled WGS sequence"/>
</dbReference>
<protein>
    <submittedName>
        <fullName evidence="1">Uncharacterized protein</fullName>
    </submittedName>
</protein>
<evidence type="ECO:0000313" key="2">
    <source>
        <dbReference type="Proteomes" id="UP001595975"/>
    </source>
</evidence>